<keyword evidence="1" id="KW-0812">Transmembrane</keyword>
<keyword evidence="1" id="KW-1133">Transmembrane helix</keyword>
<feature type="transmembrane region" description="Helical" evidence="1">
    <location>
        <begin position="130"/>
        <end position="153"/>
    </location>
</feature>
<feature type="transmembrane region" description="Helical" evidence="1">
    <location>
        <begin position="92"/>
        <end position="118"/>
    </location>
</feature>
<evidence type="ECO:0000313" key="3">
    <source>
        <dbReference type="Proteomes" id="UP000694257"/>
    </source>
</evidence>
<name>A0ABX8RU82_NOCIO</name>
<dbReference type="Proteomes" id="UP000694257">
    <property type="component" value="Chromosome"/>
</dbReference>
<dbReference type="EMBL" id="CP078145">
    <property type="protein sequence ID" value="QXN93188.1"/>
    <property type="molecule type" value="Genomic_DNA"/>
</dbReference>
<reference evidence="2 3" key="1">
    <citation type="submission" date="2021-07" db="EMBL/GenBank/DDBJ databases">
        <title>Whole Genome Sequence of Nocardia Iowensis.</title>
        <authorList>
            <person name="Lamm A."/>
            <person name="Collins-Fairclough A.M."/>
            <person name="Bunk B."/>
            <person name="Sproer C."/>
        </authorList>
    </citation>
    <scope>NUCLEOTIDE SEQUENCE [LARGE SCALE GENOMIC DNA]</scope>
    <source>
        <strain evidence="2 3">NRRL 5646</strain>
    </source>
</reference>
<dbReference type="RefSeq" id="WP_218475015.1">
    <property type="nucleotide sequence ID" value="NZ_BAABJN010000001.1"/>
</dbReference>
<evidence type="ECO:0000256" key="1">
    <source>
        <dbReference type="SAM" id="Phobius"/>
    </source>
</evidence>
<accession>A0ABX8RU82</accession>
<keyword evidence="1" id="KW-0472">Membrane</keyword>
<gene>
    <name evidence="2" type="ORF">KV110_08850</name>
</gene>
<feature type="transmembrane region" description="Helical" evidence="1">
    <location>
        <begin position="35"/>
        <end position="54"/>
    </location>
</feature>
<proteinExistence type="predicted"/>
<sequence length="161" mass="17607">MSQETTPEKVAKNTPHPIEFCVRIRVRERPSGTELFAMIASVSLLLVTYVLIRILSSNNPNIHTDVAVAIIALPATLAAMAVFFIDAIGRSLFVSVAGMLLTFGTAIMAGTNIFFFAIQATGHQYFPGWWFASFAITVVLATASVGTFVMRWIHYSFSKTA</sequence>
<evidence type="ECO:0000313" key="2">
    <source>
        <dbReference type="EMBL" id="QXN93188.1"/>
    </source>
</evidence>
<protein>
    <submittedName>
        <fullName evidence="2">Uncharacterized protein</fullName>
    </submittedName>
</protein>
<feature type="transmembrane region" description="Helical" evidence="1">
    <location>
        <begin position="66"/>
        <end position="85"/>
    </location>
</feature>
<organism evidence="2 3">
    <name type="scientific">Nocardia iowensis</name>
    <dbReference type="NCBI Taxonomy" id="204891"/>
    <lineage>
        <taxon>Bacteria</taxon>
        <taxon>Bacillati</taxon>
        <taxon>Actinomycetota</taxon>
        <taxon>Actinomycetes</taxon>
        <taxon>Mycobacteriales</taxon>
        <taxon>Nocardiaceae</taxon>
        <taxon>Nocardia</taxon>
    </lineage>
</organism>
<keyword evidence="3" id="KW-1185">Reference proteome</keyword>